<evidence type="ECO:0000256" key="1">
    <source>
        <dbReference type="SAM" id="MobiDB-lite"/>
    </source>
</evidence>
<feature type="region of interest" description="Disordered" evidence="1">
    <location>
        <begin position="1"/>
        <end position="38"/>
    </location>
</feature>
<evidence type="ECO:0000313" key="2">
    <source>
        <dbReference type="EMBL" id="GAJ16347.1"/>
    </source>
</evidence>
<accession>X1VEU5</accession>
<name>X1VEU5_9ZZZZ</name>
<protein>
    <submittedName>
        <fullName evidence="2">Uncharacterized protein</fullName>
    </submittedName>
</protein>
<dbReference type="AlphaFoldDB" id="X1VEU5"/>
<feature type="non-terminal residue" evidence="2">
    <location>
        <position position="38"/>
    </location>
</feature>
<reference evidence="2" key="1">
    <citation type="journal article" date="2014" name="Front. Microbiol.">
        <title>High frequency of phylogenetically diverse reductive dehalogenase-homologous genes in deep subseafloor sedimentary metagenomes.</title>
        <authorList>
            <person name="Kawai M."/>
            <person name="Futagami T."/>
            <person name="Toyoda A."/>
            <person name="Takaki Y."/>
            <person name="Nishi S."/>
            <person name="Hori S."/>
            <person name="Arai W."/>
            <person name="Tsubouchi T."/>
            <person name="Morono Y."/>
            <person name="Uchiyama I."/>
            <person name="Ito T."/>
            <person name="Fujiyama A."/>
            <person name="Inagaki F."/>
            <person name="Takami H."/>
        </authorList>
    </citation>
    <scope>NUCLEOTIDE SEQUENCE</scope>
    <source>
        <strain evidence="2">Expedition CK06-06</strain>
    </source>
</reference>
<comment type="caution">
    <text evidence="2">The sequence shown here is derived from an EMBL/GenBank/DDBJ whole genome shotgun (WGS) entry which is preliminary data.</text>
</comment>
<organism evidence="2">
    <name type="scientific">marine sediment metagenome</name>
    <dbReference type="NCBI Taxonomy" id="412755"/>
    <lineage>
        <taxon>unclassified sequences</taxon>
        <taxon>metagenomes</taxon>
        <taxon>ecological metagenomes</taxon>
    </lineage>
</organism>
<proteinExistence type="predicted"/>
<gene>
    <name evidence="2" type="ORF">S12H4_61981</name>
</gene>
<dbReference type="EMBL" id="BARW01041358">
    <property type="protein sequence ID" value="GAJ16347.1"/>
    <property type="molecule type" value="Genomic_DNA"/>
</dbReference>
<sequence length="38" mass="4396">MNLNFYSTKDYENKPRLPAPGKQTQSNPISNGRCRKKL</sequence>